<dbReference type="InterPro" id="IPR011990">
    <property type="entry name" value="TPR-like_helical_dom_sf"/>
</dbReference>
<organism evidence="1 2">
    <name type="scientific">Catenulispora yoronensis</name>
    <dbReference type="NCBI Taxonomy" id="450799"/>
    <lineage>
        <taxon>Bacteria</taxon>
        <taxon>Bacillati</taxon>
        <taxon>Actinomycetota</taxon>
        <taxon>Actinomycetes</taxon>
        <taxon>Catenulisporales</taxon>
        <taxon>Catenulisporaceae</taxon>
        <taxon>Catenulispora</taxon>
    </lineage>
</organism>
<keyword evidence="2" id="KW-1185">Reference proteome</keyword>
<evidence type="ECO:0008006" key="3">
    <source>
        <dbReference type="Google" id="ProtNLM"/>
    </source>
</evidence>
<sequence length="423" mass="44624">MGFMERSSLTFRQARLNAGFTQAQLVAAYADTARLLGIGGTVTERTIARWESDTPPCPAPAAQRVIETLMGIPLEDLGFPVPVHRRTTRRVPSETGVDRRTFLADTAAVAAGAAGLVGAEDAHRVDAGHVRQLQQDADQVFVVDHSRGAAEADQLAAALLDRTTSLLRHGSYLPMIGHRLQLLSAAVHSHRAWLNRDRGDLDAARRHSLEALAAARLLGDRDTEAGALANLTLITTDQDRVWEARAAAEGALAAAGRSAAPTLQAMLAVRIAGAAGAAGDLADARRALVAAAGHLERAGSDTPPRFARFFGPAEMDQATAAFYLDAGRPAAAVPYLQATVRGLGDAYARNAAAYRLKLAAALLAAGEVEHACHEAGIVADWIDGTGSARMIARLREVRLGLVKVDTEAARACVERIDTALEAS</sequence>
<name>A0ABN2UDD5_9ACTN</name>
<comment type="caution">
    <text evidence="1">The sequence shown here is derived from an EMBL/GenBank/DDBJ whole genome shotgun (WGS) entry which is preliminary data.</text>
</comment>
<reference evidence="1 2" key="1">
    <citation type="journal article" date="2019" name="Int. J. Syst. Evol. Microbiol.">
        <title>The Global Catalogue of Microorganisms (GCM) 10K type strain sequencing project: providing services to taxonomists for standard genome sequencing and annotation.</title>
        <authorList>
            <consortium name="The Broad Institute Genomics Platform"/>
            <consortium name="The Broad Institute Genome Sequencing Center for Infectious Disease"/>
            <person name="Wu L."/>
            <person name="Ma J."/>
        </authorList>
    </citation>
    <scope>NUCLEOTIDE SEQUENCE [LARGE SCALE GENOMIC DNA]</scope>
    <source>
        <strain evidence="1 2">JCM 16014</strain>
    </source>
</reference>
<evidence type="ECO:0000313" key="2">
    <source>
        <dbReference type="Proteomes" id="UP001500751"/>
    </source>
</evidence>
<dbReference type="Gene3D" id="1.25.40.10">
    <property type="entry name" value="Tetratricopeptide repeat domain"/>
    <property type="match status" value="1"/>
</dbReference>
<gene>
    <name evidence="1" type="ORF">GCM10009839_38790</name>
</gene>
<dbReference type="EMBL" id="BAAAQN010000021">
    <property type="protein sequence ID" value="GAA2034514.1"/>
    <property type="molecule type" value="Genomic_DNA"/>
</dbReference>
<protein>
    <recommendedName>
        <fullName evidence="3">Transcriptional regulator</fullName>
    </recommendedName>
</protein>
<accession>A0ABN2UDD5</accession>
<dbReference type="Proteomes" id="UP001500751">
    <property type="component" value="Unassembled WGS sequence"/>
</dbReference>
<dbReference type="SUPFAM" id="SSF48452">
    <property type="entry name" value="TPR-like"/>
    <property type="match status" value="1"/>
</dbReference>
<proteinExistence type="predicted"/>
<evidence type="ECO:0000313" key="1">
    <source>
        <dbReference type="EMBL" id="GAA2034514.1"/>
    </source>
</evidence>